<keyword evidence="4" id="KW-1185">Reference proteome</keyword>
<reference evidence="2 4" key="1">
    <citation type="journal article" date="2016" name="Genome Biol. Evol.">
        <title>Divergent and convergent evolution of fungal pathogenicity.</title>
        <authorList>
            <person name="Shang Y."/>
            <person name="Xiao G."/>
            <person name="Zheng P."/>
            <person name="Cen K."/>
            <person name="Zhan S."/>
            <person name="Wang C."/>
        </authorList>
    </citation>
    <scope>NUCLEOTIDE SEQUENCE [LARGE SCALE GENOMIC DNA]</scope>
    <source>
        <strain evidence="2 4">RCEF 4871</strain>
    </source>
</reference>
<feature type="chain" id="PRO_5007886670" evidence="1">
    <location>
        <begin position="20"/>
        <end position="136"/>
    </location>
</feature>
<proteinExistence type="predicted"/>
<name>A0A167G4P3_METRR</name>
<evidence type="ECO:0000313" key="5">
    <source>
        <dbReference type="Proteomes" id="UP000317257"/>
    </source>
</evidence>
<feature type="signal peptide" evidence="1">
    <location>
        <begin position="1"/>
        <end position="19"/>
    </location>
</feature>
<comment type="caution">
    <text evidence="2">The sequence shown here is derived from an EMBL/GenBank/DDBJ whole genome shotgun (WGS) entry which is preliminary data.</text>
</comment>
<sequence length="136" mass="14197">MHTSKFLGLALALVTSTIANPVPQGGRNEHVEFEAREDASPGCMKTMPLIEAFTWGPVETIWTTTTTTTHSVDCGTCTAVTSNYLHFGPGPVIFFTKTTTVAEPSTSIVLACAEPTGAVHAPGSATTNGPVYNPAS</sequence>
<accession>A0A167G4P3</accession>
<dbReference type="OMA" id="VETIWTT"/>
<protein>
    <submittedName>
        <fullName evidence="2">Uncharacterized protein</fullName>
    </submittedName>
</protein>
<gene>
    <name evidence="3" type="ORF">ED733_008521</name>
    <name evidence="2" type="ORF">NOR_02904</name>
</gene>
<evidence type="ECO:0000256" key="1">
    <source>
        <dbReference type="SAM" id="SignalP"/>
    </source>
</evidence>
<dbReference type="AlphaFoldDB" id="A0A167G4P3"/>
<dbReference type="Proteomes" id="UP000243498">
    <property type="component" value="Unassembled WGS sequence"/>
</dbReference>
<reference evidence="3" key="3">
    <citation type="journal article" date="2019" name="Microbiol. Resour. Announc.">
        <title>Genome Sequence of Metarhizium rileyi, a Microbial Control Agent for Lepidoptera.</title>
        <authorList>
            <person name="Binneck E."/>
            <person name="Lastra C.C.L."/>
            <person name="Sosa-Gomez D.R."/>
        </authorList>
    </citation>
    <scope>NUCLEOTIDE SEQUENCE</scope>
    <source>
        <strain evidence="3">Cep018-CH2</strain>
    </source>
</reference>
<reference evidence="5" key="2">
    <citation type="submission" date="2018-12" db="EMBL/GenBank/DDBJ databases">
        <title>The complete genome of Metarhizium rileyi, a key fungal pathogen of Lepidoptera.</title>
        <authorList>
            <person name="Binneck E."/>
            <person name="Lastra C.C.L."/>
            <person name="Sosa-Gomez D.R."/>
        </authorList>
    </citation>
    <scope>NUCLEOTIDE SEQUENCE [LARGE SCALE GENOMIC DNA]</scope>
    <source>
        <strain evidence="5">Cep018-CH2</strain>
    </source>
</reference>
<dbReference type="EMBL" id="AZHC01000007">
    <property type="protein sequence ID" value="OAA46151.1"/>
    <property type="molecule type" value="Genomic_DNA"/>
</dbReference>
<evidence type="ECO:0000313" key="4">
    <source>
        <dbReference type="Proteomes" id="UP000243498"/>
    </source>
</evidence>
<accession>A0A5C6GPT7</accession>
<keyword evidence="1" id="KW-0732">Signal</keyword>
<evidence type="ECO:0000313" key="3">
    <source>
        <dbReference type="EMBL" id="TWU79042.1"/>
    </source>
</evidence>
<evidence type="ECO:0000313" key="2">
    <source>
        <dbReference type="EMBL" id="OAA46151.1"/>
    </source>
</evidence>
<dbReference type="Proteomes" id="UP000317257">
    <property type="component" value="Unassembled WGS sequence"/>
</dbReference>
<dbReference type="EMBL" id="SBHS01000001">
    <property type="protein sequence ID" value="TWU79042.1"/>
    <property type="molecule type" value="Genomic_DNA"/>
</dbReference>
<organism evidence="2 4">
    <name type="scientific">Metarhizium rileyi (strain RCEF 4871)</name>
    <name type="common">Nomuraea rileyi</name>
    <dbReference type="NCBI Taxonomy" id="1649241"/>
    <lineage>
        <taxon>Eukaryota</taxon>
        <taxon>Fungi</taxon>
        <taxon>Dikarya</taxon>
        <taxon>Ascomycota</taxon>
        <taxon>Pezizomycotina</taxon>
        <taxon>Sordariomycetes</taxon>
        <taxon>Hypocreomycetidae</taxon>
        <taxon>Hypocreales</taxon>
        <taxon>Clavicipitaceae</taxon>
        <taxon>Metarhizium</taxon>
    </lineage>
</organism>